<dbReference type="InterPro" id="IPR014009">
    <property type="entry name" value="PIK_FAT"/>
</dbReference>
<dbReference type="Proteomes" id="UP000001072">
    <property type="component" value="Unassembled WGS sequence"/>
</dbReference>
<evidence type="ECO:0000259" key="1">
    <source>
        <dbReference type="PROSITE" id="PS51189"/>
    </source>
</evidence>
<dbReference type="PROSITE" id="PS51189">
    <property type="entry name" value="FAT"/>
    <property type="match status" value="1"/>
</dbReference>
<accession>F4RVE5</accession>
<sequence>MLLTIYSHWRQQPRESCNKIIRKLDLLLAKVDTEGLKWLFFCMSELACECQDNVSVDQLDGNCLSGQSPLLYWPKMRKCALDGIQNPELFKFATYAALSFVTSLQFLEEGGAIVAKDKEGATYGKLSLWLAQVSERQEEKSPDKLKSIALFYIDALTYFQDTPGLIFKVVSYWSIVSSFEEACFPMLTKEMKQVPSHKFIPVIPQLCELLHFPEAGFKMGLMEILTRLSEDHHFHSVMTLLYHAKFEPGIELDKQAGNPSDQSL</sequence>
<dbReference type="InParanoid" id="F4RVE5"/>
<dbReference type="AlphaFoldDB" id="F4RVE5"/>
<dbReference type="KEGG" id="mlr:MELLADRAFT_109128"/>
<dbReference type="VEuPathDB" id="FungiDB:MELLADRAFT_109128"/>
<evidence type="ECO:0000313" key="2">
    <source>
        <dbReference type="EMBL" id="EGG03684.1"/>
    </source>
</evidence>
<dbReference type="GeneID" id="18923664"/>
<protein>
    <recommendedName>
        <fullName evidence="1">FAT domain-containing protein</fullName>
    </recommendedName>
</protein>
<gene>
    <name evidence="2" type="ORF">MELLADRAFT_109128</name>
</gene>
<name>F4RVE5_MELLP</name>
<dbReference type="RefSeq" id="XP_007413131.1">
    <property type="nucleotide sequence ID" value="XM_007413069.1"/>
</dbReference>
<keyword evidence="3" id="KW-1185">Reference proteome</keyword>
<proteinExistence type="predicted"/>
<reference evidence="3" key="1">
    <citation type="journal article" date="2011" name="Proc. Natl. Acad. Sci. U.S.A.">
        <title>Obligate biotrophy features unraveled by the genomic analysis of rust fungi.</title>
        <authorList>
            <person name="Duplessis S."/>
            <person name="Cuomo C.A."/>
            <person name="Lin Y.-C."/>
            <person name="Aerts A."/>
            <person name="Tisserant E."/>
            <person name="Veneault-Fourrey C."/>
            <person name="Joly D.L."/>
            <person name="Hacquard S."/>
            <person name="Amselem J."/>
            <person name="Cantarel B.L."/>
            <person name="Chiu R."/>
            <person name="Coutinho P.M."/>
            <person name="Feau N."/>
            <person name="Field M."/>
            <person name="Frey P."/>
            <person name="Gelhaye E."/>
            <person name="Goldberg J."/>
            <person name="Grabherr M.G."/>
            <person name="Kodira C.D."/>
            <person name="Kohler A."/>
            <person name="Kuees U."/>
            <person name="Lindquist E.A."/>
            <person name="Lucas S.M."/>
            <person name="Mago R."/>
            <person name="Mauceli E."/>
            <person name="Morin E."/>
            <person name="Murat C."/>
            <person name="Pangilinan J.L."/>
            <person name="Park R."/>
            <person name="Pearson M."/>
            <person name="Quesneville H."/>
            <person name="Rouhier N."/>
            <person name="Sakthikumar S."/>
            <person name="Salamov A.A."/>
            <person name="Schmutz J."/>
            <person name="Selles B."/>
            <person name="Shapiro H."/>
            <person name="Tanguay P."/>
            <person name="Tuskan G.A."/>
            <person name="Henrissat B."/>
            <person name="Van de Peer Y."/>
            <person name="Rouze P."/>
            <person name="Ellis J.G."/>
            <person name="Dodds P.N."/>
            <person name="Schein J.E."/>
            <person name="Zhong S."/>
            <person name="Hamelin R.C."/>
            <person name="Grigoriev I.V."/>
            <person name="Szabo L.J."/>
            <person name="Martin F."/>
        </authorList>
    </citation>
    <scope>NUCLEOTIDE SEQUENCE [LARGE SCALE GENOMIC DNA]</scope>
    <source>
        <strain evidence="3">98AG31 / pathotype 3-4-7</strain>
    </source>
</reference>
<dbReference type="EMBL" id="GL883123">
    <property type="protein sequence ID" value="EGG03684.1"/>
    <property type="molecule type" value="Genomic_DNA"/>
</dbReference>
<evidence type="ECO:0000313" key="3">
    <source>
        <dbReference type="Proteomes" id="UP000001072"/>
    </source>
</evidence>
<organism evidence="3">
    <name type="scientific">Melampsora larici-populina (strain 98AG31 / pathotype 3-4-7)</name>
    <name type="common">Poplar leaf rust fungus</name>
    <dbReference type="NCBI Taxonomy" id="747676"/>
    <lineage>
        <taxon>Eukaryota</taxon>
        <taxon>Fungi</taxon>
        <taxon>Dikarya</taxon>
        <taxon>Basidiomycota</taxon>
        <taxon>Pucciniomycotina</taxon>
        <taxon>Pucciniomycetes</taxon>
        <taxon>Pucciniales</taxon>
        <taxon>Melampsoraceae</taxon>
        <taxon>Melampsora</taxon>
    </lineage>
</organism>
<feature type="domain" description="FAT" evidence="1">
    <location>
        <begin position="1"/>
        <end position="246"/>
    </location>
</feature>
<dbReference type="HOGENOM" id="CLU_1054018_0_0_1"/>